<keyword evidence="3 9" id="KW-0812">Transmembrane</keyword>
<accession>A0ABQ8MLV0</accession>
<dbReference type="SUPFAM" id="SSF53822">
    <property type="entry name" value="Periplasmic binding protein-like I"/>
    <property type="match status" value="1"/>
</dbReference>
<organism evidence="11 12">
    <name type="scientific">Labeo rohita</name>
    <name type="common">Indian major carp</name>
    <name type="synonym">Cyprinus rohita</name>
    <dbReference type="NCBI Taxonomy" id="84645"/>
    <lineage>
        <taxon>Eukaryota</taxon>
        <taxon>Metazoa</taxon>
        <taxon>Chordata</taxon>
        <taxon>Craniata</taxon>
        <taxon>Vertebrata</taxon>
        <taxon>Euteleostomi</taxon>
        <taxon>Actinopterygii</taxon>
        <taxon>Neopterygii</taxon>
        <taxon>Teleostei</taxon>
        <taxon>Ostariophysi</taxon>
        <taxon>Cypriniformes</taxon>
        <taxon>Cyprinidae</taxon>
        <taxon>Labeoninae</taxon>
        <taxon>Labeonini</taxon>
        <taxon>Labeo</taxon>
    </lineage>
</organism>
<keyword evidence="6 9" id="KW-0472">Membrane</keyword>
<dbReference type="InterPro" id="IPR028082">
    <property type="entry name" value="Peripla_BP_I"/>
</dbReference>
<comment type="caution">
    <text evidence="11">The sequence shown here is derived from an EMBL/GenBank/DDBJ whole genome shotgun (WGS) entry which is preliminary data.</text>
</comment>
<evidence type="ECO:0000259" key="10">
    <source>
        <dbReference type="PROSITE" id="PS50259"/>
    </source>
</evidence>
<dbReference type="InterPro" id="IPR000162">
    <property type="entry name" value="GPCR_3_mtglu_rcpt"/>
</dbReference>
<evidence type="ECO:0000313" key="11">
    <source>
        <dbReference type="EMBL" id="KAI2663816.1"/>
    </source>
</evidence>
<keyword evidence="8" id="KW-0807">Transducer</keyword>
<evidence type="ECO:0000256" key="2">
    <source>
        <dbReference type="ARBA" id="ARBA00022475"/>
    </source>
</evidence>
<feature type="transmembrane region" description="Helical" evidence="9">
    <location>
        <begin position="326"/>
        <end position="352"/>
    </location>
</feature>
<keyword evidence="7" id="KW-0325">Glycoprotein</keyword>
<dbReference type="EMBL" id="JACTAM010000006">
    <property type="protein sequence ID" value="KAI2663816.1"/>
    <property type="molecule type" value="Genomic_DNA"/>
</dbReference>
<evidence type="ECO:0000256" key="9">
    <source>
        <dbReference type="SAM" id="Phobius"/>
    </source>
</evidence>
<protein>
    <submittedName>
        <fullName evidence="11">Metabotropic glutamate receptor 4</fullName>
    </submittedName>
</protein>
<dbReference type="Pfam" id="PF01094">
    <property type="entry name" value="ANF_receptor"/>
    <property type="match status" value="1"/>
</dbReference>
<name>A0ABQ8MLV0_LABRO</name>
<dbReference type="PROSITE" id="PS00980">
    <property type="entry name" value="G_PROTEIN_RECEP_F3_2"/>
    <property type="match status" value="1"/>
</dbReference>
<dbReference type="PRINTS" id="PR00593">
    <property type="entry name" value="MTABOTROPICR"/>
</dbReference>
<dbReference type="Pfam" id="PF00003">
    <property type="entry name" value="7tm_3"/>
    <property type="match status" value="1"/>
</dbReference>
<keyword evidence="2" id="KW-1003">Cell membrane</keyword>
<evidence type="ECO:0000256" key="5">
    <source>
        <dbReference type="ARBA" id="ARBA00023040"/>
    </source>
</evidence>
<dbReference type="InterPro" id="IPR050726">
    <property type="entry name" value="mGluR"/>
</dbReference>
<feature type="transmembrane region" description="Helical" evidence="9">
    <location>
        <begin position="364"/>
        <end position="383"/>
    </location>
</feature>
<feature type="transmembrane region" description="Helical" evidence="9">
    <location>
        <begin position="523"/>
        <end position="545"/>
    </location>
</feature>
<dbReference type="InterPro" id="IPR038550">
    <property type="entry name" value="GPCR_3_9-Cys_sf"/>
</dbReference>
<feature type="transmembrane region" description="Helical" evidence="9">
    <location>
        <begin position="395"/>
        <end position="411"/>
    </location>
</feature>
<evidence type="ECO:0000256" key="7">
    <source>
        <dbReference type="ARBA" id="ARBA00023180"/>
    </source>
</evidence>
<dbReference type="InterPro" id="IPR017978">
    <property type="entry name" value="GPCR_3_C"/>
</dbReference>
<dbReference type="InterPro" id="IPR017979">
    <property type="entry name" value="GPCR_3_CS"/>
</dbReference>
<keyword evidence="4 9" id="KW-1133">Transmembrane helix</keyword>
<evidence type="ECO:0000256" key="6">
    <source>
        <dbReference type="ARBA" id="ARBA00023136"/>
    </source>
</evidence>
<dbReference type="PANTHER" id="PTHR24060">
    <property type="entry name" value="METABOTROPIC GLUTAMATE RECEPTOR"/>
    <property type="match status" value="1"/>
</dbReference>
<dbReference type="Gene3D" id="2.10.50.30">
    <property type="entry name" value="GPCR, family 3, nine cysteines domain"/>
    <property type="match status" value="1"/>
</dbReference>
<comment type="subcellular location">
    <subcellularLocation>
        <location evidence="1">Cell membrane</location>
        <topology evidence="1">Multi-pass membrane protein</topology>
    </subcellularLocation>
</comment>
<sequence>MGRVRAIIPSESRALRAGQPVSLKPRSSVSNSSDSEVAKNFDVFGVESVRLCNISRFQCCPGVSVTTQSKCNDTSVDADANFFFRLSDQERIGKDSSYEQEGKVMFVIDAVYAMAHALHNMHKDLCPGKVGLCSKMDPVDGTLLLKYIRNVKIAEENSKPFDAVEYTHGSNKDICLGTVPRLVASYFLISLLTSSGIAGSPVQFNENGDAPGRYDIYQYQIKNKTAEYKTIGHWTDQLYLNMRAMQWPGGGKQVPNSICSQPCKPGWRKKIVKGISCCWHCERCDGYQYQQDLYTCKMCRFNLRPNKNHTGCQPIPIVKLEWSSPWAVIPVLIAILGIIATLFVVVTFIRYNDTPIVKASGRELSYVLLTGIFLCYATTFLMISTPDVGICSLRRIFLGLGMSISYAALLTKTNRIYRIFEQGKMTVSAPRFISPASQLVITFSLISIQLLGVCIWFAVDPSQSLVDYEDQRTTDPEMARGVLKCDISDLSLICLLGYSMLLMVTCTVYAIKTRGVPETFNEAKPIGFTMYTTCIIWLAFIPIFFGTSQSTEKVRADECAQFLKTLRIKRFKVMAAFTAPASDKTCHSAWSIFSKKQSSGNKLTMFIWASHQAEQ</sequence>
<feature type="domain" description="G-protein coupled receptors family 3 profile" evidence="10">
    <location>
        <begin position="326"/>
        <end position="550"/>
    </location>
</feature>
<dbReference type="Pfam" id="PF07562">
    <property type="entry name" value="NCD3G"/>
    <property type="match status" value="1"/>
</dbReference>
<dbReference type="PROSITE" id="PS50259">
    <property type="entry name" value="G_PROTEIN_RECEP_F3_4"/>
    <property type="match status" value="1"/>
</dbReference>
<evidence type="ECO:0000256" key="1">
    <source>
        <dbReference type="ARBA" id="ARBA00004651"/>
    </source>
</evidence>
<evidence type="ECO:0000256" key="8">
    <source>
        <dbReference type="ARBA" id="ARBA00023224"/>
    </source>
</evidence>
<keyword evidence="12" id="KW-1185">Reference proteome</keyword>
<evidence type="ECO:0000313" key="12">
    <source>
        <dbReference type="Proteomes" id="UP000830375"/>
    </source>
</evidence>
<evidence type="ECO:0000256" key="3">
    <source>
        <dbReference type="ARBA" id="ARBA00022692"/>
    </source>
</evidence>
<evidence type="ECO:0000256" key="4">
    <source>
        <dbReference type="ARBA" id="ARBA00022989"/>
    </source>
</evidence>
<dbReference type="PROSITE" id="PS00981">
    <property type="entry name" value="G_PROTEIN_RECEP_F3_3"/>
    <property type="match status" value="1"/>
</dbReference>
<keyword evidence="5" id="KW-0297">G-protein coupled receptor</keyword>
<dbReference type="InterPro" id="IPR001828">
    <property type="entry name" value="ANF_lig-bd_rcpt"/>
</dbReference>
<dbReference type="Proteomes" id="UP000830375">
    <property type="component" value="Unassembled WGS sequence"/>
</dbReference>
<dbReference type="InterPro" id="IPR011500">
    <property type="entry name" value="GPCR_3_9-Cys_dom"/>
</dbReference>
<dbReference type="Gene3D" id="3.40.50.2300">
    <property type="match status" value="2"/>
</dbReference>
<feature type="transmembrane region" description="Helical" evidence="9">
    <location>
        <begin position="490"/>
        <end position="511"/>
    </location>
</feature>
<gene>
    <name evidence="11" type="ORF">H4Q32_012423</name>
</gene>
<keyword evidence="11" id="KW-0675">Receptor</keyword>
<proteinExistence type="predicted"/>
<reference evidence="11 12" key="1">
    <citation type="submission" date="2022-01" db="EMBL/GenBank/DDBJ databases">
        <title>A high-quality chromosome-level genome assembly of rohu carp, Labeo rohita.</title>
        <authorList>
            <person name="Arick M.A. II"/>
            <person name="Hsu C.-Y."/>
            <person name="Magbanua Z."/>
            <person name="Pechanova O."/>
            <person name="Grover C."/>
            <person name="Miller E."/>
            <person name="Thrash A."/>
            <person name="Ezzel L."/>
            <person name="Alam S."/>
            <person name="Benzie J."/>
            <person name="Hamilton M."/>
            <person name="Karsi A."/>
            <person name="Lawrence M.L."/>
            <person name="Peterson D.G."/>
        </authorList>
    </citation>
    <scope>NUCLEOTIDE SEQUENCE [LARGE SCALE GENOMIC DNA]</scope>
    <source>
        <strain evidence="12">BAU-BD-2019</strain>
        <tissue evidence="11">Blood</tissue>
    </source>
</reference>